<accession>A0ABD2ZAB5</accession>
<reference evidence="1 2" key="1">
    <citation type="submission" date="2024-11" db="EMBL/GenBank/DDBJ databases">
        <title>A near-complete genome assembly of Cinchona calisaya.</title>
        <authorList>
            <person name="Lian D.C."/>
            <person name="Zhao X.W."/>
            <person name="Wei L."/>
        </authorList>
    </citation>
    <scope>NUCLEOTIDE SEQUENCE [LARGE SCALE GENOMIC DNA]</scope>
    <source>
        <tissue evidence="1">Nenye</tissue>
    </source>
</reference>
<proteinExistence type="predicted"/>
<name>A0ABD2ZAB5_9GENT</name>
<gene>
    <name evidence="1" type="ORF">ACH5RR_023323</name>
</gene>
<comment type="caution">
    <text evidence="1">The sequence shown here is derived from an EMBL/GenBank/DDBJ whole genome shotgun (WGS) entry which is preliminary data.</text>
</comment>
<keyword evidence="2" id="KW-1185">Reference proteome</keyword>
<sequence>MLSAIQHGHSKRRHDQRGWEIGCQVQIDDRRSEPRRFNEKRFRREGFDRVSLKLNENIRVVYNLRQTVDEIGRRCDSHADHLDIGMKRVRDIVQRTIVEANNLRERIGYRKPYPEWIDHTYDFPRGFRFPNFTKFFGDDHQSTPEHIGLFTI</sequence>
<protein>
    <submittedName>
        <fullName evidence="1">Uncharacterized protein</fullName>
    </submittedName>
</protein>
<evidence type="ECO:0000313" key="1">
    <source>
        <dbReference type="EMBL" id="KAL3516421.1"/>
    </source>
</evidence>
<dbReference type="EMBL" id="JBJUIK010000010">
    <property type="protein sequence ID" value="KAL3516421.1"/>
    <property type="molecule type" value="Genomic_DNA"/>
</dbReference>
<dbReference type="Proteomes" id="UP001630127">
    <property type="component" value="Unassembled WGS sequence"/>
</dbReference>
<evidence type="ECO:0000313" key="2">
    <source>
        <dbReference type="Proteomes" id="UP001630127"/>
    </source>
</evidence>
<dbReference type="AlphaFoldDB" id="A0ABD2ZAB5"/>
<organism evidence="1 2">
    <name type="scientific">Cinchona calisaya</name>
    <dbReference type="NCBI Taxonomy" id="153742"/>
    <lineage>
        <taxon>Eukaryota</taxon>
        <taxon>Viridiplantae</taxon>
        <taxon>Streptophyta</taxon>
        <taxon>Embryophyta</taxon>
        <taxon>Tracheophyta</taxon>
        <taxon>Spermatophyta</taxon>
        <taxon>Magnoliopsida</taxon>
        <taxon>eudicotyledons</taxon>
        <taxon>Gunneridae</taxon>
        <taxon>Pentapetalae</taxon>
        <taxon>asterids</taxon>
        <taxon>lamiids</taxon>
        <taxon>Gentianales</taxon>
        <taxon>Rubiaceae</taxon>
        <taxon>Cinchonoideae</taxon>
        <taxon>Cinchoneae</taxon>
        <taxon>Cinchona</taxon>
    </lineage>
</organism>